<comment type="similarity">
    <text evidence="1 3">Belongs to the type-B carboxylesterase/lipase family.</text>
</comment>
<evidence type="ECO:0000259" key="4">
    <source>
        <dbReference type="Pfam" id="PF00135"/>
    </source>
</evidence>
<dbReference type="Gene3D" id="3.40.50.1820">
    <property type="entry name" value="alpha/beta hydrolase"/>
    <property type="match status" value="1"/>
</dbReference>
<feature type="chain" id="PRO_5043113924" description="Carboxylic ester hydrolase" evidence="3">
    <location>
        <begin position="25"/>
        <end position="570"/>
    </location>
</feature>
<dbReference type="AlphaFoldDB" id="A0AAV9WTQ4"/>
<dbReference type="GO" id="GO:0052689">
    <property type="term" value="F:carboxylic ester hydrolase activity"/>
    <property type="evidence" value="ECO:0007669"/>
    <property type="project" value="TreeGrafter"/>
</dbReference>
<dbReference type="InterPro" id="IPR019826">
    <property type="entry name" value="Carboxylesterase_B_AS"/>
</dbReference>
<dbReference type="SUPFAM" id="SSF53474">
    <property type="entry name" value="alpha/beta-Hydrolases"/>
    <property type="match status" value="1"/>
</dbReference>
<dbReference type="InterPro" id="IPR029058">
    <property type="entry name" value="AB_hydrolase_fold"/>
</dbReference>
<evidence type="ECO:0000256" key="2">
    <source>
        <dbReference type="ARBA" id="ARBA00022801"/>
    </source>
</evidence>
<protein>
    <recommendedName>
        <fullName evidence="3">Carboxylic ester hydrolase</fullName>
        <ecNumber evidence="3">3.1.1.-</ecNumber>
    </recommendedName>
</protein>
<feature type="domain" description="Carboxylesterase type B" evidence="4">
    <location>
        <begin position="30"/>
        <end position="550"/>
    </location>
</feature>
<feature type="signal peptide" evidence="3">
    <location>
        <begin position="1"/>
        <end position="24"/>
    </location>
</feature>
<dbReference type="PROSITE" id="PS00941">
    <property type="entry name" value="CARBOXYLESTERASE_B_2"/>
    <property type="match status" value="1"/>
</dbReference>
<gene>
    <name evidence="5" type="ORF">TWF694_005275</name>
</gene>
<dbReference type="InterPro" id="IPR050654">
    <property type="entry name" value="AChE-related_enzymes"/>
</dbReference>
<dbReference type="PANTHER" id="PTHR43918:SF4">
    <property type="entry name" value="CARBOXYLIC ESTER HYDROLASE"/>
    <property type="match status" value="1"/>
</dbReference>
<keyword evidence="6" id="KW-1185">Reference proteome</keyword>
<dbReference type="PANTHER" id="PTHR43918">
    <property type="entry name" value="ACETYLCHOLINESTERASE"/>
    <property type="match status" value="1"/>
</dbReference>
<keyword evidence="2 3" id="KW-0378">Hydrolase</keyword>
<name>A0AAV9WTQ4_9PEZI</name>
<evidence type="ECO:0000256" key="3">
    <source>
        <dbReference type="RuleBase" id="RU361235"/>
    </source>
</evidence>
<organism evidence="5 6">
    <name type="scientific">Orbilia ellipsospora</name>
    <dbReference type="NCBI Taxonomy" id="2528407"/>
    <lineage>
        <taxon>Eukaryota</taxon>
        <taxon>Fungi</taxon>
        <taxon>Dikarya</taxon>
        <taxon>Ascomycota</taxon>
        <taxon>Pezizomycotina</taxon>
        <taxon>Orbiliomycetes</taxon>
        <taxon>Orbiliales</taxon>
        <taxon>Orbiliaceae</taxon>
        <taxon>Orbilia</taxon>
    </lineage>
</organism>
<dbReference type="InterPro" id="IPR019819">
    <property type="entry name" value="Carboxylesterase_B_CS"/>
</dbReference>
<keyword evidence="3" id="KW-0732">Signal</keyword>
<proteinExistence type="inferred from homology"/>
<dbReference type="EC" id="3.1.1.-" evidence="3"/>
<accession>A0AAV9WTQ4</accession>
<dbReference type="InterPro" id="IPR002018">
    <property type="entry name" value="CarbesteraseB"/>
</dbReference>
<dbReference type="EMBL" id="JAVHJO010000017">
    <property type="protein sequence ID" value="KAK6525129.1"/>
    <property type="molecule type" value="Genomic_DNA"/>
</dbReference>
<evidence type="ECO:0000256" key="1">
    <source>
        <dbReference type="ARBA" id="ARBA00005964"/>
    </source>
</evidence>
<dbReference type="Pfam" id="PF00135">
    <property type="entry name" value="COesterase"/>
    <property type="match status" value="1"/>
</dbReference>
<dbReference type="PROSITE" id="PS00122">
    <property type="entry name" value="CARBOXYLESTERASE_B_1"/>
    <property type="match status" value="1"/>
</dbReference>
<reference evidence="5 6" key="1">
    <citation type="submission" date="2019-10" db="EMBL/GenBank/DDBJ databases">
        <authorList>
            <person name="Palmer J.M."/>
        </authorList>
    </citation>
    <scope>NUCLEOTIDE SEQUENCE [LARGE SCALE GENOMIC DNA]</scope>
    <source>
        <strain evidence="5 6">TWF694</strain>
    </source>
</reference>
<evidence type="ECO:0000313" key="5">
    <source>
        <dbReference type="EMBL" id="KAK6525129.1"/>
    </source>
</evidence>
<sequence>MKSFINHAVSSIVLSSALGVSVSASPTPQGPTVKIANGTVYGVHSNTWKQDFFLGIPFAQPPVGDLRFRPAQHINVTKDIQAKAYGPTCYGYGGDNLGYNASEDCLTLNVVRPSGIDSKKPLPIAVWIHGGGFVEGSSSNKRYNMTFLVEQSVKMGSPIIGVSINYRLAGWGFLSGRQVADTANLNLGLKDQRVALHWVQENIASFGGNPKKVTIFGESAGGFSVGFQQIAYSGRDDGLFSGAIMESGTAVHYKPFPHPDTYQKNYDTVLQATGCAGATDSLQCLRTVDARKLSDAFNTTSALEFSPVIDGEFIADLGSRLLSQGKYVKVPTIAGTTSDEGASFGALHIDTEQQIKDYLASATHFKNETIDQILKIYDPTVSVPPAENFTHPDQGTALYGKEYHRVAAIVGDLMFIAGRRFTVQTMASQNTPVWSYRFRTVSNGFADWLRSPHFSEVAYVFNNVDMVGYGGPGNQYPGEGPAPLGGPNAAEYRKLADYMSKSWIRFFNNGDPSVGKSLAKDDVKWIKYREGSGKSQIVFDIAPHATYMETDDYREQGMAFMISKFAEDGI</sequence>
<dbReference type="Proteomes" id="UP001365542">
    <property type="component" value="Unassembled WGS sequence"/>
</dbReference>
<comment type="caution">
    <text evidence="5">The sequence shown here is derived from an EMBL/GenBank/DDBJ whole genome shotgun (WGS) entry which is preliminary data.</text>
</comment>
<evidence type="ECO:0000313" key="6">
    <source>
        <dbReference type="Proteomes" id="UP001365542"/>
    </source>
</evidence>